<keyword evidence="2" id="KW-0732">Signal</keyword>
<evidence type="ECO:0000256" key="2">
    <source>
        <dbReference type="SAM" id="SignalP"/>
    </source>
</evidence>
<dbReference type="InterPro" id="IPR021054">
    <property type="entry name" value="Cell_wall_mannoprotein_1"/>
</dbReference>
<dbReference type="OrthoDB" id="3942361at2759"/>
<dbReference type="Pfam" id="PF12296">
    <property type="entry name" value="HsbA"/>
    <property type="match status" value="1"/>
</dbReference>
<evidence type="ECO:0000256" key="1">
    <source>
        <dbReference type="SAM" id="MobiDB-lite"/>
    </source>
</evidence>
<protein>
    <recommendedName>
        <fullName evidence="5">Cell wall protein</fullName>
    </recommendedName>
</protein>
<dbReference type="Proteomes" id="UP000799302">
    <property type="component" value="Unassembled WGS sequence"/>
</dbReference>
<dbReference type="GO" id="GO:0005576">
    <property type="term" value="C:extracellular region"/>
    <property type="evidence" value="ECO:0007669"/>
    <property type="project" value="TreeGrafter"/>
</dbReference>
<sequence length="280" mass="28149">MLLQSTLILLLSAAYGSVNAQAAAPPLAATMPGAPDPQMVATSQDSIRGAISAKGIMKALSTVQESVMALDGSVKQVSATNMQALGAVATNADMLGKMLVSAKADVDKERDTDIGGSLAIERAAKGLQTSLDELSNDLIEIQPVVNMAGLNDAVLAQLKQQRSASIDLVDSVSEKIPVLARPLAKQQTAGITETLDKVIKAYSNAAAPPAPGASASPTAKASASAKASKAPKASRAPKASNAPKATGTNGQKAVQFSGATKGSLAPLGSVALMALAVVVI</sequence>
<accession>A0A6A6TZ13</accession>
<gene>
    <name evidence="3" type="ORF">BT63DRAFT_95228</name>
</gene>
<dbReference type="AlphaFoldDB" id="A0A6A6TZ13"/>
<name>A0A6A6TZ13_9PEZI</name>
<evidence type="ECO:0008006" key="5">
    <source>
        <dbReference type="Google" id="ProtNLM"/>
    </source>
</evidence>
<dbReference type="Gene3D" id="1.20.1280.140">
    <property type="match status" value="1"/>
</dbReference>
<dbReference type="PANTHER" id="PTHR38123">
    <property type="entry name" value="CELL WALL SERINE-THREONINE-RICH GALACTOMANNOPROTEIN MP1 (AFU_ORTHOLOGUE AFUA_4G03240)"/>
    <property type="match status" value="1"/>
</dbReference>
<feature type="region of interest" description="Disordered" evidence="1">
    <location>
        <begin position="206"/>
        <end position="251"/>
    </location>
</feature>
<reference evidence="3" key="1">
    <citation type="journal article" date="2020" name="Stud. Mycol.">
        <title>101 Dothideomycetes genomes: a test case for predicting lifestyles and emergence of pathogens.</title>
        <authorList>
            <person name="Haridas S."/>
            <person name="Albert R."/>
            <person name="Binder M."/>
            <person name="Bloem J."/>
            <person name="Labutti K."/>
            <person name="Salamov A."/>
            <person name="Andreopoulos B."/>
            <person name="Baker S."/>
            <person name="Barry K."/>
            <person name="Bills G."/>
            <person name="Bluhm B."/>
            <person name="Cannon C."/>
            <person name="Castanera R."/>
            <person name="Culley D."/>
            <person name="Daum C."/>
            <person name="Ezra D."/>
            <person name="Gonzalez J."/>
            <person name="Henrissat B."/>
            <person name="Kuo A."/>
            <person name="Liang C."/>
            <person name="Lipzen A."/>
            <person name="Lutzoni F."/>
            <person name="Magnuson J."/>
            <person name="Mondo S."/>
            <person name="Nolan M."/>
            <person name="Ohm R."/>
            <person name="Pangilinan J."/>
            <person name="Park H.-J."/>
            <person name="Ramirez L."/>
            <person name="Alfaro M."/>
            <person name="Sun H."/>
            <person name="Tritt A."/>
            <person name="Yoshinaga Y."/>
            <person name="Zwiers L.-H."/>
            <person name="Turgeon B."/>
            <person name="Goodwin S."/>
            <person name="Spatafora J."/>
            <person name="Crous P."/>
            <person name="Grigoriev I."/>
        </authorList>
    </citation>
    <scope>NUCLEOTIDE SEQUENCE</scope>
    <source>
        <strain evidence="3">CBS 115976</strain>
    </source>
</reference>
<dbReference type="EMBL" id="MU004242">
    <property type="protein sequence ID" value="KAF2664666.1"/>
    <property type="molecule type" value="Genomic_DNA"/>
</dbReference>
<evidence type="ECO:0000313" key="3">
    <source>
        <dbReference type="EMBL" id="KAF2664666.1"/>
    </source>
</evidence>
<proteinExistence type="predicted"/>
<feature type="signal peptide" evidence="2">
    <location>
        <begin position="1"/>
        <end position="20"/>
    </location>
</feature>
<organism evidence="3 4">
    <name type="scientific">Microthyrium microscopicum</name>
    <dbReference type="NCBI Taxonomy" id="703497"/>
    <lineage>
        <taxon>Eukaryota</taxon>
        <taxon>Fungi</taxon>
        <taxon>Dikarya</taxon>
        <taxon>Ascomycota</taxon>
        <taxon>Pezizomycotina</taxon>
        <taxon>Dothideomycetes</taxon>
        <taxon>Dothideomycetes incertae sedis</taxon>
        <taxon>Microthyriales</taxon>
        <taxon>Microthyriaceae</taxon>
        <taxon>Microthyrium</taxon>
    </lineage>
</organism>
<keyword evidence="4" id="KW-1185">Reference proteome</keyword>
<dbReference type="PANTHER" id="PTHR38123:SF6">
    <property type="entry name" value="CELL WALL SERINE-THREONINE-RICH GALACTOMANNOPROTEIN MP1 (AFU_ORTHOLOGUE AFUA_4G03240)"/>
    <property type="match status" value="1"/>
</dbReference>
<feature type="chain" id="PRO_5025636063" description="Cell wall protein" evidence="2">
    <location>
        <begin position="21"/>
        <end position="280"/>
    </location>
</feature>
<feature type="compositionally biased region" description="Low complexity" evidence="1">
    <location>
        <begin position="206"/>
        <end position="245"/>
    </location>
</feature>
<evidence type="ECO:0000313" key="4">
    <source>
        <dbReference type="Proteomes" id="UP000799302"/>
    </source>
</evidence>